<accession>A0A127Q556</accession>
<dbReference type="PATRIC" id="fig|279113.9.peg.2770"/>
<dbReference type="InterPro" id="IPR000182">
    <property type="entry name" value="GNAT_dom"/>
</dbReference>
<dbReference type="OrthoDB" id="5525374at2"/>
<sequence length="169" mass="18465">MLTSSSAMPAGISLRPATVGDQPFLATLYRSARPDLQFIDGEPEFVETVIAQQYAVHAQGTGEEYPNAMHFVIEKTQAAVGALVVDFGHNEVRVIYIAFLVAARGFGYGKAVLRGVQQAASQVQCPVVVVVWHNNPGAKRIYLELGFQVEESELMADRMVWYPGKPSLP</sequence>
<dbReference type="Proteomes" id="UP000074561">
    <property type="component" value="Chromosome"/>
</dbReference>
<dbReference type="GO" id="GO:0016747">
    <property type="term" value="F:acyltransferase activity, transferring groups other than amino-acyl groups"/>
    <property type="evidence" value="ECO:0007669"/>
    <property type="project" value="InterPro"/>
</dbReference>
<dbReference type="PROSITE" id="PS51186">
    <property type="entry name" value="GNAT"/>
    <property type="match status" value="1"/>
</dbReference>
<dbReference type="Gene3D" id="3.40.630.30">
    <property type="match status" value="1"/>
</dbReference>
<dbReference type="Pfam" id="PF00583">
    <property type="entry name" value="Acetyltransf_1"/>
    <property type="match status" value="1"/>
</dbReference>
<evidence type="ECO:0000259" key="1">
    <source>
        <dbReference type="PROSITE" id="PS51186"/>
    </source>
</evidence>
<reference evidence="2 3" key="1">
    <citation type="submission" date="2015-11" db="EMBL/GenBank/DDBJ databases">
        <title>Exploring the genomic traits of fungus-feeding bacterial genus Collimonas.</title>
        <authorList>
            <person name="Song C."/>
            <person name="Schmidt R."/>
            <person name="de Jager V."/>
            <person name="Krzyzanowska D."/>
            <person name="Jongedijk E."/>
            <person name="Cankar K."/>
            <person name="Beekwilder J."/>
            <person name="van Veen A."/>
            <person name="de Boer W."/>
            <person name="van Veen J.A."/>
            <person name="Garbeva P."/>
        </authorList>
    </citation>
    <scope>NUCLEOTIDE SEQUENCE [LARGE SCALE GENOMIC DNA]</scope>
    <source>
        <strain evidence="2 3">Ter91</strain>
    </source>
</reference>
<gene>
    <name evidence="2" type="ORF">CPter91_2805</name>
</gene>
<evidence type="ECO:0000313" key="2">
    <source>
        <dbReference type="EMBL" id="AMP05151.1"/>
    </source>
</evidence>
<name>A0A127Q556_9BURK</name>
<dbReference type="InterPro" id="IPR016181">
    <property type="entry name" value="Acyl_CoA_acyltransferase"/>
</dbReference>
<protein>
    <submittedName>
        <fullName evidence="2">Acetyltransferase family protein</fullName>
    </submittedName>
</protein>
<dbReference type="EMBL" id="CP013234">
    <property type="protein sequence ID" value="AMP05151.1"/>
    <property type="molecule type" value="Genomic_DNA"/>
</dbReference>
<dbReference type="CDD" id="cd04301">
    <property type="entry name" value="NAT_SF"/>
    <property type="match status" value="1"/>
</dbReference>
<organism evidence="2 3">
    <name type="scientific">Collimonas pratensis</name>
    <dbReference type="NCBI Taxonomy" id="279113"/>
    <lineage>
        <taxon>Bacteria</taxon>
        <taxon>Pseudomonadati</taxon>
        <taxon>Pseudomonadota</taxon>
        <taxon>Betaproteobacteria</taxon>
        <taxon>Burkholderiales</taxon>
        <taxon>Oxalobacteraceae</taxon>
        <taxon>Collimonas</taxon>
    </lineage>
</organism>
<proteinExistence type="predicted"/>
<dbReference type="SUPFAM" id="SSF55729">
    <property type="entry name" value="Acyl-CoA N-acyltransferases (Nat)"/>
    <property type="match status" value="1"/>
</dbReference>
<dbReference type="AlphaFoldDB" id="A0A127Q556"/>
<dbReference type="STRING" id="279113.CPter91_2805"/>
<dbReference type="KEGG" id="cpra:CPter91_2805"/>
<feature type="domain" description="N-acetyltransferase" evidence="1">
    <location>
        <begin position="12"/>
        <end position="169"/>
    </location>
</feature>
<keyword evidence="2" id="KW-0808">Transferase</keyword>
<dbReference type="RefSeq" id="WP_061940907.1">
    <property type="nucleotide sequence ID" value="NZ_CP013234.1"/>
</dbReference>
<evidence type="ECO:0000313" key="3">
    <source>
        <dbReference type="Proteomes" id="UP000074561"/>
    </source>
</evidence>